<dbReference type="InterPro" id="IPR050469">
    <property type="entry name" value="Diguanylate_Cyclase"/>
</dbReference>
<evidence type="ECO:0000313" key="3">
    <source>
        <dbReference type="EMBL" id="MST89647.1"/>
    </source>
</evidence>
<keyword evidence="1" id="KW-0472">Membrane</keyword>
<dbReference type="InterPro" id="IPR029787">
    <property type="entry name" value="Nucleotide_cyclase"/>
</dbReference>
<dbReference type="Pfam" id="PF00990">
    <property type="entry name" value="GGDEF"/>
    <property type="match status" value="1"/>
</dbReference>
<evidence type="ECO:0000313" key="4">
    <source>
        <dbReference type="Proteomes" id="UP000442619"/>
    </source>
</evidence>
<gene>
    <name evidence="3" type="ORF">FYJ79_08700</name>
</gene>
<dbReference type="CDD" id="cd01949">
    <property type="entry name" value="GGDEF"/>
    <property type="match status" value="1"/>
</dbReference>
<accession>A0A844FUN1</accession>
<dbReference type="InterPro" id="IPR043128">
    <property type="entry name" value="Rev_trsase/Diguanyl_cyclase"/>
</dbReference>
<dbReference type="Proteomes" id="UP000442619">
    <property type="component" value="Unassembled WGS sequence"/>
</dbReference>
<dbReference type="NCBIfam" id="TIGR00254">
    <property type="entry name" value="GGDEF"/>
    <property type="match status" value="1"/>
</dbReference>
<dbReference type="RefSeq" id="WP_154517007.1">
    <property type="nucleotide sequence ID" value="NZ_VUNM01000021.1"/>
</dbReference>
<feature type="transmembrane region" description="Helical" evidence="1">
    <location>
        <begin position="62"/>
        <end position="83"/>
    </location>
</feature>
<comment type="caution">
    <text evidence="3">The sequence shown here is derived from an EMBL/GenBank/DDBJ whole genome shotgun (WGS) entry which is preliminary data.</text>
</comment>
<dbReference type="SUPFAM" id="SSF55073">
    <property type="entry name" value="Nucleotide cyclase"/>
    <property type="match status" value="1"/>
</dbReference>
<protein>
    <submittedName>
        <fullName evidence="3">GGDEF domain-containing protein</fullName>
    </submittedName>
</protein>
<name>A0A844FUN1_9FIRM</name>
<feature type="transmembrane region" description="Helical" evidence="1">
    <location>
        <begin position="171"/>
        <end position="190"/>
    </location>
</feature>
<proteinExistence type="predicted"/>
<dbReference type="SMART" id="SM00267">
    <property type="entry name" value="GGDEF"/>
    <property type="match status" value="1"/>
</dbReference>
<dbReference type="EMBL" id="VUNM01000021">
    <property type="protein sequence ID" value="MST89647.1"/>
    <property type="molecule type" value="Genomic_DNA"/>
</dbReference>
<evidence type="ECO:0000259" key="2">
    <source>
        <dbReference type="PROSITE" id="PS50887"/>
    </source>
</evidence>
<feature type="transmembrane region" description="Helical" evidence="1">
    <location>
        <begin position="35"/>
        <end position="56"/>
    </location>
</feature>
<feature type="domain" description="GGDEF" evidence="2">
    <location>
        <begin position="228"/>
        <end position="354"/>
    </location>
</feature>
<dbReference type="PROSITE" id="PS50887">
    <property type="entry name" value="GGDEF"/>
    <property type="match status" value="1"/>
</dbReference>
<sequence length="354" mass="41589">MKWLNKIIDFFKVGLTKENYITLKNEIQIENFKNLLFISNLASILTFLIYILSFWIKELEETKILFFSFSISLLVINLIARYFSRHTKHVIIYDVYAFMTLLIIYSIIISTHINSDKIAVAFIAFILFLPLFFIDLPYRMCIFIILSTIVFIINVLLFDNSSIRNIDIMDSIIFSIVSIITSTYTIKMKFQNIYMKSRYHYFSETDVLTEMKNRNSFEHYINSIDATDNTYCIFLDVNGLHELNNIKGHKSGDCMLVTVAKYFKKAFGSEHSYRIGGDEFVAFVEARQEDDIIQDIKLLQDEINNEGYSVSIGFAKRKAYENLEGLVKLAEINMYEDKRRYYSHAEHNRRSSMN</sequence>
<dbReference type="PANTHER" id="PTHR45138:SF9">
    <property type="entry name" value="DIGUANYLATE CYCLASE DGCM-RELATED"/>
    <property type="match status" value="1"/>
</dbReference>
<dbReference type="GO" id="GO:0052621">
    <property type="term" value="F:diguanylate cyclase activity"/>
    <property type="evidence" value="ECO:0007669"/>
    <property type="project" value="TreeGrafter"/>
</dbReference>
<reference evidence="3 4" key="1">
    <citation type="submission" date="2019-08" db="EMBL/GenBank/DDBJ databases">
        <title>In-depth cultivation of the pig gut microbiome towards novel bacterial diversity and tailored functional studies.</title>
        <authorList>
            <person name="Wylensek D."/>
            <person name="Hitch T.C.A."/>
            <person name="Clavel T."/>
        </authorList>
    </citation>
    <scope>NUCLEOTIDE SEQUENCE [LARGE SCALE GENOMIC DNA]</scope>
    <source>
        <strain evidence="3 4">CA-Schmier-601-WT-3</strain>
    </source>
</reference>
<evidence type="ECO:0000256" key="1">
    <source>
        <dbReference type="SAM" id="Phobius"/>
    </source>
</evidence>
<dbReference type="InterPro" id="IPR000160">
    <property type="entry name" value="GGDEF_dom"/>
</dbReference>
<dbReference type="AlphaFoldDB" id="A0A844FUN1"/>
<organism evidence="3 4">
    <name type="scientific">Sharpea porci</name>
    <dbReference type="NCBI Taxonomy" id="2652286"/>
    <lineage>
        <taxon>Bacteria</taxon>
        <taxon>Bacillati</taxon>
        <taxon>Bacillota</taxon>
        <taxon>Erysipelotrichia</taxon>
        <taxon>Erysipelotrichales</taxon>
        <taxon>Coprobacillaceae</taxon>
        <taxon>Sharpea</taxon>
    </lineage>
</organism>
<feature type="transmembrane region" description="Helical" evidence="1">
    <location>
        <begin position="90"/>
        <end position="112"/>
    </location>
</feature>
<feature type="transmembrane region" description="Helical" evidence="1">
    <location>
        <begin position="118"/>
        <end position="134"/>
    </location>
</feature>
<dbReference type="PANTHER" id="PTHR45138">
    <property type="entry name" value="REGULATORY COMPONENTS OF SENSORY TRANSDUCTION SYSTEM"/>
    <property type="match status" value="1"/>
</dbReference>
<dbReference type="Gene3D" id="3.30.70.270">
    <property type="match status" value="1"/>
</dbReference>
<keyword evidence="1" id="KW-1133">Transmembrane helix</keyword>
<feature type="transmembrane region" description="Helical" evidence="1">
    <location>
        <begin position="141"/>
        <end position="159"/>
    </location>
</feature>
<keyword evidence="4" id="KW-1185">Reference proteome</keyword>
<keyword evidence="1" id="KW-0812">Transmembrane</keyword>